<comment type="caution">
    <text evidence="2">The sequence shown here is derived from an EMBL/GenBank/DDBJ whole genome shotgun (WGS) entry which is preliminary data.</text>
</comment>
<evidence type="ECO:0000313" key="2">
    <source>
        <dbReference type="EMBL" id="CAF1591169.1"/>
    </source>
</evidence>
<proteinExistence type="predicted"/>
<feature type="chain" id="PRO_5036273535" evidence="1">
    <location>
        <begin position="22"/>
        <end position="174"/>
    </location>
</feature>
<organism evidence="2 4">
    <name type="scientific">Didymodactylos carnosus</name>
    <dbReference type="NCBI Taxonomy" id="1234261"/>
    <lineage>
        <taxon>Eukaryota</taxon>
        <taxon>Metazoa</taxon>
        <taxon>Spiralia</taxon>
        <taxon>Gnathifera</taxon>
        <taxon>Rotifera</taxon>
        <taxon>Eurotatoria</taxon>
        <taxon>Bdelloidea</taxon>
        <taxon>Philodinida</taxon>
        <taxon>Philodinidae</taxon>
        <taxon>Didymodactylos</taxon>
    </lineage>
</organism>
<dbReference type="Proteomes" id="UP000682733">
    <property type="component" value="Unassembled WGS sequence"/>
</dbReference>
<keyword evidence="1" id="KW-0732">Signal</keyword>
<sequence length="174" mass="19790">MYKNLLLTNILLLISLTQIDGGDNTDGDACNFNIKFLDSANDGGLDISEVLFNAISASKSNLIEVVPNARTRYQYQARAIIPINNPPTIDCWVQWNLWYNYWYPSMLSWANYYCRPYRSCWCCNGGGLCIAFFVNFNNPRCYVIATQYTQNLAVRVFVGKIAEPPQEVNKNGTN</sequence>
<dbReference type="Proteomes" id="UP000677228">
    <property type="component" value="Unassembled WGS sequence"/>
</dbReference>
<dbReference type="EMBL" id="CAJOBA010071639">
    <property type="protein sequence ID" value="CAF4395040.1"/>
    <property type="molecule type" value="Genomic_DNA"/>
</dbReference>
<gene>
    <name evidence="2" type="ORF">OVA965_LOCUS41556</name>
    <name evidence="3" type="ORF">TMI583_LOCUS43227</name>
</gene>
<name>A0A8S2FZB7_9BILA</name>
<evidence type="ECO:0000256" key="1">
    <source>
        <dbReference type="SAM" id="SignalP"/>
    </source>
</evidence>
<reference evidence="2" key="1">
    <citation type="submission" date="2021-02" db="EMBL/GenBank/DDBJ databases">
        <authorList>
            <person name="Nowell W R."/>
        </authorList>
    </citation>
    <scope>NUCLEOTIDE SEQUENCE</scope>
</reference>
<evidence type="ECO:0000313" key="4">
    <source>
        <dbReference type="Proteomes" id="UP000677228"/>
    </source>
</evidence>
<dbReference type="EMBL" id="CAJNOK010048221">
    <property type="protein sequence ID" value="CAF1591169.1"/>
    <property type="molecule type" value="Genomic_DNA"/>
</dbReference>
<dbReference type="AlphaFoldDB" id="A0A8S2FZB7"/>
<protein>
    <submittedName>
        <fullName evidence="2">Uncharacterized protein</fullName>
    </submittedName>
</protein>
<evidence type="ECO:0000313" key="3">
    <source>
        <dbReference type="EMBL" id="CAF4395040.1"/>
    </source>
</evidence>
<feature type="signal peptide" evidence="1">
    <location>
        <begin position="1"/>
        <end position="21"/>
    </location>
</feature>
<accession>A0A8S2FZB7</accession>